<keyword evidence="2" id="KW-1185">Reference proteome</keyword>
<organism evidence="1 2">
    <name type="scientific">Planococcus rifietoensis</name>
    <dbReference type="NCBI Taxonomy" id="200991"/>
    <lineage>
        <taxon>Bacteria</taxon>
        <taxon>Bacillati</taxon>
        <taxon>Bacillota</taxon>
        <taxon>Bacilli</taxon>
        <taxon>Bacillales</taxon>
        <taxon>Caryophanaceae</taxon>
        <taxon>Planococcus</taxon>
    </lineage>
</organism>
<name>A0A0U2ZIE7_9BACL</name>
<dbReference type="STRING" id="200991.AUC31_11675"/>
<accession>A0A0U2ZIE7</accession>
<dbReference type="AlphaFoldDB" id="A0A0U2ZIE7"/>
<dbReference type="OrthoDB" id="2454682at2"/>
<dbReference type="EMBL" id="CP013659">
    <property type="protein sequence ID" value="ALS75809.1"/>
    <property type="molecule type" value="Genomic_DNA"/>
</dbReference>
<gene>
    <name evidence="1" type="ORF">AUC31_11675</name>
</gene>
<reference evidence="1" key="1">
    <citation type="submission" date="2016-01" db="EMBL/GenBank/DDBJ databases">
        <title>Complete genome of Planococcus rifietoensis type strain M8.</title>
        <authorList>
            <person name="See-Too W.S."/>
        </authorList>
    </citation>
    <scope>NUCLEOTIDE SEQUENCE [LARGE SCALE GENOMIC DNA]</scope>
    <source>
        <strain evidence="1">M8</strain>
    </source>
</reference>
<protein>
    <submittedName>
        <fullName evidence="1">Uncharacterized protein</fullName>
    </submittedName>
</protein>
<dbReference type="RefSeq" id="WP_058382512.1">
    <property type="nucleotide sequence ID" value="NZ_CP013659.2"/>
</dbReference>
<evidence type="ECO:0000313" key="1">
    <source>
        <dbReference type="EMBL" id="ALS75809.1"/>
    </source>
</evidence>
<evidence type="ECO:0000313" key="2">
    <source>
        <dbReference type="Proteomes" id="UP000067683"/>
    </source>
</evidence>
<proteinExistence type="predicted"/>
<dbReference type="Proteomes" id="UP000067683">
    <property type="component" value="Chromosome"/>
</dbReference>
<dbReference type="KEGG" id="prt:AUC31_11675"/>
<sequence length="101" mass="11547">MKSSMFILVIALLVIGGYFYLEHKANETAAFNHAKEHVITHYSEDDSLFHGGTRYDYGGGNYFVIVQNLQDKKYYLEVKIDSDRFLVSISDNSSKITNSKK</sequence>